<evidence type="ECO:0000256" key="5">
    <source>
        <dbReference type="RuleBase" id="RU361157"/>
    </source>
</evidence>
<organism evidence="7 8">
    <name type="scientific">Fuerstiella marisgermanici</name>
    <dbReference type="NCBI Taxonomy" id="1891926"/>
    <lineage>
        <taxon>Bacteria</taxon>
        <taxon>Pseudomonadati</taxon>
        <taxon>Planctomycetota</taxon>
        <taxon>Planctomycetia</taxon>
        <taxon>Planctomycetales</taxon>
        <taxon>Planctomycetaceae</taxon>
        <taxon>Fuerstiella</taxon>
    </lineage>
</organism>
<keyword evidence="3 5" id="KW-1133">Transmembrane helix</keyword>
<dbReference type="EMBL" id="CP017641">
    <property type="protein sequence ID" value="APZ91930.1"/>
    <property type="molecule type" value="Genomic_DNA"/>
</dbReference>
<keyword evidence="4 5" id="KW-0472">Membrane</keyword>
<feature type="transmembrane region" description="Helical" evidence="5">
    <location>
        <begin position="256"/>
        <end position="279"/>
    </location>
</feature>
<keyword evidence="5" id="KW-1003">Cell membrane</keyword>
<dbReference type="InterPro" id="IPR000412">
    <property type="entry name" value="ABC_2_transport"/>
</dbReference>
<dbReference type="AlphaFoldDB" id="A0A1P8WD08"/>
<feature type="transmembrane region" description="Helical" evidence="5">
    <location>
        <begin position="38"/>
        <end position="58"/>
    </location>
</feature>
<evidence type="ECO:0000256" key="3">
    <source>
        <dbReference type="ARBA" id="ARBA00022989"/>
    </source>
</evidence>
<evidence type="ECO:0000313" key="7">
    <source>
        <dbReference type="EMBL" id="APZ91930.1"/>
    </source>
</evidence>
<gene>
    <name evidence="7" type="ORF">Fuma_01528</name>
</gene>
<keyword evidence="2 5" id="KW-0812">Transmembrane</keyword>
<dbReference type="Pfam" id="PF01061">
    <property type="entry name" value="ABC2_membrane"/>
    <property type="match status" value="1"/>
</dbReference>
<keyword evidence="8" id="KW-1185">Reference proteome</keyword>
<dbReference type="OrthoDB" id="9788252at2"/>
<dbReference type="PANTHER" id="PTHR43229">
    <property type="entry name" value="NODULATION PROTEIN J"/>
    <property type="match status" value="1"/>
</dbReference>
<dbReference type="PROSITE" id="PS51012">
    <property type="entry name" value="ABC_TM2"/>
    <property type="match status" value="1"/>
</dbReference>
<dbReference type="Proteomes" id="UP000187735">
    <property type="component" value="Chromosome"/>
</dbReference>
<feature type="transmembrane region" description="Helical" evidence="5">
    <location>
        <begin position="78"/>
        <end position="100"/>
    </location>
</feature>
<comment type="subcellular location">
    <subcellularLocation>
        <location evidence="5">Cell membrane</location>
        <topology evidence="5">Multi-pass membrane protein</topology>
    </subcellularLocation>
    <subcellularLocation>
        <location evidence="1">Membrane</location>
        <topology evidence="1">Multi-pass membrane protein</topology>
    </subcellularLocation>
</comment>
<dbReference type="STRING" id="1891926.Fuma_01528"/>
<feature type="domain" description="ABC transmembrane type-2" evidence="6">
    <location>
        <begin position="36"/>
        <end position="282"/>
    </location>
</feature>
<feature type="transmembrane region" description="Helical" evidence="5">
    <location>
        <begin position="162"/>
        <end position="188"/>
    </location>
</feature>
<dbReference type="PIRSF" id="PIRSF006648">
    <property type="entry name" value="DrrB"/>
    <property type="match status" value="1"/>
</dbReference>
<keyword evidence="5" id="KW-0813">Transport</keyword>
<dbReference type="InterPro" id="IPR047817">
    <property type="entry name" value="ABC2_TM_bact-type"/>
</dbReference>
<dbReference type="InterPro" id="IPR051784">
    <property type="entry name" value="Nod_factor_ABC_transporter"/>
</dbReference>
<evidence type="ECO:0000259" key="6">
    <source>
        <dbReference type="PROSITE" id="PS51012"/>
    </source>
</evidence>
<name>A0A1P8WD08_9PLAN</name>
<evidence type="ECO:0000256" key="1">
    <source>
        <dbReference type="ARBA" id="ARBA00004141"/>
    </source>
</evidence>
<reference evidence="7 8" key="1">
    <citation type="journal article" date="2016" name="Front. Microbiol.">
        <title>Fuerstia marisgermanicae gen. nov., sp. nov., an Unusual Member of the Phylum Planctomycetes from the German Wadden Sea.</title>
        <authorList>
            <person name="Kohn T."/>
            <person name="Heuer A."/>
            <person name="Jogler M."/>
            <person name="Vollmers J."/>
            <person name="Boedeker C."/>
            <person name="Bunk B."/>
            <person name="Rast P."/>
            <person name="Borchert D."/>
            <person name="Glockner I."/>
            <person name="Freese H.M."/>
            <person name="Klenk H.P."/>
            <person name="Overmann J."/>
            <person name="Kaster A.K."/>
            <person name="Rohde M."/>
            <person name="Wiegand S."/>
            <person name="Jogler C."/>
        </authorList>
    </citation>
    <scope>NUCLEOTIDE SEQUENCE [LARGE SCALE GENOMIC DNA]</scope>
    <source>
        <strain evidence="7 8">NH11</strain>
    </source>
</reference>
<sequence length="288" mass="31006">MTSQANAIRPQATPGIWSGTFALASRELVRFFRQRTRVIGAIGQPIIFWVLFGAGLRGSFQSPEWASNLEQPLTYQEYFFPGIAVLIVMFTAIFSTISIIEDRREGFLQGVLAAPVPRSVIVLGKVLGGTVLAVIQAGLFLMVGPLLSYVGLSPGLQIEVGLLQGIFAVIFLTLIAVELTSLGFLIAWPMNSTQGFHAIMSIFLMPMWLLSGAFFPGGGSGWLSWIIRLNPLTYGVAGLRRLLYSGDLPVTDSLPSLPVCVLVTAVFGLACFAISAALVSRPTSHNVT</sequence>
<accession>A0A1P8WD08</accession>
<feature type="transmembrane region" description="Helical" evidence="5">
    <location>
        <begin position="120"/>
        <end position="142"/>
    </location>
</feature>
<evidence type="ECO:0000256" key="2">
    <source>
        <dbReference type="ARBA" id="ARBA00022692"/>
    </source>
</evidence>
<dbReference type="InterPro" id="IPR013525">
    <property type="entry name" value="ABC2_TM"/>
</dbReference>
<dbReference type="RefSeq" id="WP_077023616.1">
    <property type="nucleotide sequence ID" value="NZ_CP017641.1"/>
</dbReference>
<dbReference type="PANTHER" id="PTHR43229:SF2">
    <property type="entry name" value="NODULATION PROTEIN J"/>
    <property type="match status" value="1"/>
</dbReference>
<evidence type="ECO:0000313" key="8">
    <source>
        <dbReference type="Proteomes" id="UP000187735"/>
    </source>
</evidence>
<dbReference type="KEGG" id="fmr:Fuma_01528"/>
<proteinExistence type="inferred from homology"/>
<protein>
    <recommendedName>
        <fullName evidence="5">Transport permease protein</fullName>
    </recommendedName>
</protein>
<feature type="transmembrane region" description="Helical" evidence="5">
    <location>
        <begin position="195"/>
        <end position="215"/>
    </location>
</feature>
<dbReference type="GO" id="GO:0140359">
    <property type="term" value="F:ABC-type transporter activity"/>
    <property type="evidence" value="ECO:0007669"/>
    <property type="project" value="InterPro"/>
</dbReference>
<comment type="similarity">
    <text evidence="5">Belongs to the ABC-2 integral membrane protein family.</text>
</comment>
<dbReference type="GO" id="GO:0043190">
    <property type="term" value="C:ATP-binding cassette (ABC) transporter complex"/>
    <property type="evidence" value="ECO:0007669"/>
    <property type="project" value="InterPro"/>
</dbReference>
<evidence type="ECO:0000256" key="4">
    <source>
        <dbReference type="ARBA" id="ARBA00023136"/>
    </source>
</evidence>